<feature type="domain" description="Mannosyl-glycoprotein endo-beta-N-acetylglucosamidase-like" evidence="3">
    <location>
        <begin position="226"/>
        <end position="380"/>
    </location>
</feature>
<dbReference type="Gene3D" id="4.10.80.30">
    <property type="entry name" value="DNA polymerase, domain 6"/>
    <property type="match status" value="1"/>
</dbReference>
<gene>
    <name evidence="4" type="ORF">FD16_GL001057</name>
</gene>
<dbReference type="InterPro" id="IPR002901">
    <property type="entry name" value="MGlyc_endo_b_GlcNAc-like_dom"/>
</dbReference>
<evidence type="ECO:0000313" key="5">
    <source>
        <dbReference type="Proteomes" id="UP000051820"/>
    </source>
</evidence>
<dbReference type="AlphaFoldDB" id="A0A0R1VZM5"/>
<evidence type="ECO:0000256" key="1">
    <source>
        <dbReference type="ARBA" id="ARBA00010266"/>
    </source>
</evidence>
<name>A0A0R1VZM5_9LACO</name>
<accession>A0A0R1VZM5</accession>
<organism evidence="4 5">
    <name type="scientific">Paucilactobacillus suebicus DSM 5007 = KCTC 3549</name>
    <dbReference type="NCBI Taxonomy" id="1423807"/>
    <lineage>
        <taxon>Bacteria</taxon>
        <taxon>Bacillati</taxon>
        <taxon>Bacillota</taxon>
        <taxon>Bacilli</taxon>
        <taxon>Lactobacillales</taxon>
        <taxon>Lactobacillaceae</taxon>
        <taxon>Paucilactobacillus</taxon>
    </lineage>
</organism>
<dbReference type="PRINTS" id="PR01002">
    <property type="entry name" value="FLGFLGJ"/>
</dbReference>
<dbReference type="Gene3D" id="1.10.530.10">
    <property type="match status" value="1"/>
</dbReference>
<sequence length="446" mass="50068">MERSLMKRLIATTLILVGLMNGIFTNSVVIADEVKSEEDTTVMKEDIEKQLLNASDVSKVKPQEEDNEQYILIFNEIVDLYWKYFNQGKTAGVEDDPVPTSVCEDTDVAESDGEISIKDFEEQVIKIGYQYGQKNREANIDDKAIVEDDSKSEELKDGDCGDQRIISPTTKPFSLQESHGNVQPYRPFSRKIQDSMNSIPSAGQTKTAINLFNGQVTNSSDSSSMVITLSPNQKKFVSKIARPAQLIASSNDLYASVMIAQAALESSWGTSDLSQSPNYNLFGIKGGFRGQSVQFNTREDNGLGVTRTILADFRSYPSYDESLMDYAKIMHQPLFLDVSKSKTNSYQDVTDYLQGRYATDSHYAAKLNQIIKTYDLEKYDHDVKPNDNHKTRDYHVSDTANYGRSTKKNVKKSDSKRSTQGFLFAKTGVSSMAIVICLFLKKLLVW</sequence>
<dbReference type="PATRIC" id="fig|1423807.3.peg.1076"/>
<evidence type="ECO:0000313" key="4">
    <source>
        <dbReference type="EMBL" id="KRM10861.1"/>
    </source>
</evidence>
<dbReference type="PANTHER" id="PTHR33308">
    <property type="entry name" value="PEPTIDOGLYCAN HYDROLASE FLGJ"/>
    <property type="match status" value="1"/>
</dbReference>
<dbReference type="Pfam" id="PF01832">
    <property type="entry name" value="Glucosaminidase"/>
    <property type="match status" value="1"/>
</dbReference>
<dbReference type="InterPro" id="IPR051056">
    <property type="entry name" value="Glycosyl_Hydrolase_73"/>
</dbReference>
<evidence type="ECO:0000256" key="2">
    <source>
        <dbReference type="ARBA" id="ARBA00022801"/>
    </source>
</evidence>
<dbReference type="EMBL" id="AZGF01000024">
    <property type="protein sequence ID" value="KRM10861.1"/>
    <property type="molecule type" value="Genomic_DNA"/>
</dbReference>
<comment type="caution">
    <text evidence="4">The sequence shown here is derived from an EMBL/GenBank/DDBJ whole genome shotgun (WGS) entry which is preliminary data.</text>
</comment>
<dbReference type="PANTHER" id="PTHR33308:SF9">
    <property type="entry name" value="PEPTIDOGLYCAN HYDROLASE FLGJ"/>
    <property type="match status" value="1"/>
</dbReference>
<keyword evidence="2" id="KW-0378">Hydrolase</keyword>
<dbReference type="GO" id="GO:0004040">
    <property type="term" value="F:amidase activity"/>
    <property type="evidence" value="ECO:0007669"/>
    <property type="project" value="InterPro"/>
</dbReference>
<reference evidence="4 5" key="1">
    <citation type="journal article" date="2015" name="Genome Announc.">
        <title>Expanding the biotechnology potential of lactobacilli through comparative genomics of 213 strains and associated genera.</title>
        <authorList>
            <person name="Sun Z."/>
            <person name="Harris H.M."/>
            <person name="McCann A."/>
            <person name="Guo C."/>
            <person name="Argimon S."/>
            <person name="Zhang W."/>
            <person name="Yang X."/>
            <person name="Jeffery I.B."/>
            <person name="Cooney J.C."/>
            <person name="Kagawa T.F."/>
            <person name="Liu W."/>
            <person name="Song Y."/>
            <person name="Salvetti E."/>
            <person name="Wrobel A."/>
            <person name="Rasinkangas P."/>
            <person name="Parkhill J."/>
            <person name="Rea M.C."/>
            <person name="O'Sullivan O."/>
            <person name="Ritari J."/>
            <person name="Douillard F.P."/>
            <person name="Paul Ross R."/>
            <person name="Yang R."/>
            <person name="Briner A.E."/>
            <person name="Felis G.E."/>
            <person name="de Vos W.M."/>
            <person name="Barrangou R."/>
            <person name="Klaenhammer T.R."/>
            <person name="Caufield P.W."/>
            <person name="Cui Y."/>
            <person name="Zhang H."/>
            <person name="O'Toole P.W."/>
        </authorList>
    </citation>
    <scope>NUCLEOTIDE SEQUENCE [LARGE SCALE GENOMIC DNA]</scope>
    <source>
        <strain evidence="4 5">DSM 5007</strain>
    </source>
</reference>
<keyword evidence="5" id="KW-1185">Reference proteome</keyword>
<evidence type="ECO:0000259" key="3">
    <source>
        <dbReference type="SMART" id="SM00047"/>
    </source>
</evidence>
<protein>
    <submittedName>
        <fullName evidence="4">N-acetylmuramoyl-L-alanine amidase</fullName>
    </submittedName>
</protein>
<dbReference type="eggNOG" id="COG1705">
    <property type="taxonomic scope" value="Bacteria"/>
</dbReference>
<dbReference type="STRING" id="1423807.FD16_GL001057"/>
<comment type="similarity">
    <text evidence="1">Belongs to the glycosyl hydrolase 73 family.</text>
</comment>
<dbReference type="OrthoDB" id="2155627at2"/>
<dbReference type="SMART" id="SM00047">
    <property type="entry name" value="LYZ2"/>
    <property type="match status" value="1"/>
</dbReference>
<dbReference type="Proteomes" id="UP000051820">
    <property type="component" value="Unassembled WGS sequence"/>
</dbReference>
<proteinExistence type="inferred from homology"/>